<proteinExistence type="predicted"/>
<evidence type="ECO:0000313" key="3">
    <source>
        <dbReference type="Proteomes" id="UP000503336"/>
    </source>
</evidence>
<name>A0A7L5BYS6_9RHOB</name>
<dbReference type="InterPro" id="IPR003673">
    <property type="entry name" value="CoA-Trfase_fam_III"/>
</dbReference>
<gene>
    <name evidence="2" type="ORF">G5B40_05990</name>
</gene>
<evidence type="ECO:0000313" key="2">
    <source>
        <dbReference type="EMBL" id="QIE55044.1"/>
    </source>
</evidence>
<dbReference type="AlphaFoldDB" id="A0A7L5BYS6"/>
<dbReference type="InterPro" id="IPR050483">
    <property type="entry name" value="CoA-transferase_III_domain"/>
</dbReference>
<dbReference type="InterPro" id="IPR044855">
    <property type="entry name" value="CoA-Trfase_III_dom3_sf"/>
</dbReference>
<dbReference type="Proteomes" id="UP000503336">
    <property type="component" value="Chromosome"/>
</dbReference>
<dbReference type="KEGG" id="hdh:G5B40_05990"/>
<evidence type="ECO:0000256" key="1">
    <source>
        <dbReference type="ARBA" id="ARBA00022679"/>
    </source>
</evidence>
<dbReference type="SUPFAM" id="SSF89796">
    <property type="entry name" value="CoA-transferase family III (CaiB/BaiF)"/>
    <property type="match status" value="1"/>
</dbReference>
<dbReference type="Gene3D" id="3.40.50.10540">
    <property type="entry name" value="Crotonobetainyl-coa:carnitine coa-transferase, domain 1"/>
    <property type="match status" value="1"/>
</dbReference>
<accession>A0A7L5BYS6</accession>
<keyword evidence="3" id="KW-1185">Reference proteome</keyword>
<keyword evidence="1 2" id="KW-0808">Transferase</keyword>
<dbReference type="PANTHER" id="PTHR48207">
    <property type="entry name" value="SUCCINATE--HYDROXYMETHYLGLUTARATE COA-TRANSFERASE"/>
    <property type="match status" value="1"/>
</dbReference>
<dbReference type="InterPro" id="IPR023606">
    <property type="entry name" value="CoA-Trfase_III_dom_1_sf"/>
</dbReference>
<dbReference type="EMBL" id="CP049056">
    <property type="protein sequence ID" value="QIE55044.1"/>
    <property type="molecule type" value="Genomic_DNA"/>
</dbReference>
<dbReference type="Gene3D" id="3.30.1540.10">
    <property type="entry name" value="formyl-coa transferase, domain 3"/>
    <property type="match status" value="1"/>
</dbReference>
<reference evidence="2 3" key="1">
    <citation type="submission" date="2020-02" db="EMBL/GenBank/DDBJ databases">
        <title>complete genome sequence of Rhodobacteraceae bacterium.</title>
        <authorList>
            <person name="Park J."/>
            <person name="Kim Y.-S."/>
            <person name="Kim K.-H."/>
        </authorList>
    </citation>
    <scope>NUCLEOTIDE SEQUENCE [LARGE SCALE GENOMIC DNA]</scope>
    <source>
        <strain evidence="2 3">RR4-56</strain>
    </source>
</reference>
<dbReference type="GO" id="GO:0008410">
    <property type="term" value="F:CoA-transferase activity"/>
    <property type="evidence" value="ECO:0007669"/>
    <property type="project" value="TreeGrafter"/>
</dbReference>
<organism evidence="2 3">
    <name type="scientific">Pikeienuella piscinae</name>
    <dbReference type="NCBI Taxonomy" id="2748098"/>
    <lineage>
        <taxon>Bacteria</taxon>
        <taxon>Pseudomonadati</taxon>
        <taxon>Pseudomonadota</taxon>
        <taxon>Alphaproteobacteria</taxon>
        <taxon>Rhodobacterales</taxon>
        <taxon>Paracoccaceae</taxon>
        <taxon>Pikeienuella</taxon>
    </lineage>
</organism>
<dbReference type="PANTHER" id="PTHR48207:SF4">
    <property type="entry name" value="BLL6097 PROTEIN"/>
    <property type="match status" value="1"/>
</dbReference>
<sequence length="402" mass="43480">MGPLDGLRVVDMTSVLMGPHATQILGDFGADVVKVEAPDGDLVRQIGPARNKGMGPMFLNVNRSKRSISLDLKKEEGRAALLRLVAGADILAYNIRPQAMARLGLSAAEIARVNPRIIQAAMVGHGQDGPYAARPAYDDLIQGGACLPYLYARVTGGRPSYVPTAIADRIVGLASVNAILAAVVERERSGEGQLVEIPMFETMVSMVMADHLGGLTFQPPLDEGGYPRHLAPDRRPYATKDGHVCALIYNDGHWRRFFAAIGRPEMPDADPRYVNFAARMAHIDEVYAELGEIFLTRTTAEWLTLLQEADIPAMPMHDFESVLADPHLDAVDFFAEVDHPTEGRIRSMAIPAKFSRSEAAPTRLAPRQGEQGVEILAEAGYAAEEIEALIAAGALIAPESGR</sequence>
<protein>
    <submittedName>
        <fullName evidence="2">CoA transferase</fullName>
    </submittedName>
</protein>
<dbReference type="Pfam" id="PF02515">
    <property type="entry name" value="CoA_transf_3"/>
    <property type="match status" value="1"/>
</dbReference>